<dbReference type="VEuPathDB" id="FungiDB:ASPGLDRAFT_1434737"/>
<dbReference type="AlphaFoldDB" id="A0A1L9VMT7"/>
<name>A0A1L9VMT7_ASPGL</name>
<dbReference type="RefSeq" id="XP_022401923.1">
    <property type="nucleotide sequence ID" value="XM_022541795.1"/>
</dbReference>
<dbReference type="Proteomes" id="UP000184300">
    <property type="component" value="Unassembled WGS sequence"/>
</dbReference>
<dbReference type="OrthoDB" id="10530057at2759"/>
<feature type="transmembrane region" description="Helical" evidence="1">
    <location>
        <begin position="32"/>
        <end position="53"/>
    </location>
</feature>
<dbReference type="EMBL" id="KV878895">
    <property type="protein sequence ID" value="OJJ85225.1"/>
    <property type="molecule type" value="Genomic_DNA"/>
</dbReference>
<protein>
    <submittedName>
        <fullName evidence="2">Uncharacterized protein</fullName>
    </submittedName>
</protein>
<evidence type="ECO:0000313" key="2">
    <source>
        <dbReference type="EMBL" id="OJJ85225.1"/>
    </source>
</evidence>
<reference evidence="3" key="1">
    <citation type="journal article" date="2017" name="Genome Biol.">
        <title>Comparative genomics reveals high biological diversity and specific adaptations in the industrially and medically important fungal genus Aspergillus.</title>
        <authorList>
            <person name="de Vries R.P."/>
            <person name="Riley R."/>
            <person name="Wiebenga A."/>
            <person name="Aguilar-Osorio G."/>
            <person name="Amillis S."/>
            <person name="Uchima C.A."/>
            <person name="Anderluh G."/>
            <person name="Asadollahi M."/>
            <person name="Askin M."/>
            <person name="Barry K."/>
            <person name="Battaglia E."/>
            <person name="Bayram O."/>
            <person name="Benocci T."/>
            <person name="Braus-Stromeyer S.A."/>
            <person name="Caldana C."/>
            <person name="Canovas D."/>
            <person name="Cerqueira G.C."/>
            <person name="Chen F."/>
            <person name="Chen W."/>
            <person name="Choi C."/>
            <person name="Clum A."/>
            <person name="Dos Santos R.A."/>
            <person name="Damasio A.R."/>
            <person name="Diallinas G."/>
            <person name="Emri T."/>
            <person name="Fekete E."/>
            <person name="Flipphi M."/>
            <person name="Freyberg S."/>
            <person name="Gallo A."/>
            <person name="Gournas C."/>
            <person name="Habgood R."/>
            <person name="Hainaut M."/>
            <person name="Harispe M.L."/>
            <person name="Henrissat B."/>
            <person name="Hilden K.S."/>
            <person name="Hope R."/>
            <person name="Hossain A."/>
            <person name="Karabika E."/>
            <person name="Karaffa L."/>
            <person name="Karanyi Z."/>
            <person name="Krasevec N."/>
            <person name="Kuo A."/>
            <person name="Kusch H."/>
            <person name="LaButti K."/>
            <person name="Lagendijk E.L."/>
            <person name="Lapidus A."/>
            <person name="Levasseur A."/>
            <person name="Lindquist E."/>
            <person name="Lipzen A."/>
            <person name="Logrieco A.F."/>
            <person name="MacCabe A."/>
            <person name="Maekelae M.R."/>
            <person name="Malavazi I."/>
            <person name="Melin P."/>
            <person name="Meyer V."/>
            <person name="Mielnichuk N."/>
            <person name="Miskei M."/>
            <person name="Molnar A.P."/>
            <person name="Mule G."/>
            <person name="Ngan C.Y."/>
            <person name="Orejas M."/>
            <person name="Orosz E."/>
            <person name="Ouedraogo J.P."/>
            <person name="Overkamp K.M."/>
            <person name="Park H.-S."/>
            <person name="Perrone G."/>
            <person name="Piumi F."/>
            <person name="Punt P.J."/>
            <person name="Ram A.F."/>
            <person name="Ramon A."/>
            <person name="Rauscher S."/>
            <person name="Record E."/>
            <person name="Riano-Pachon D.M."/>
            <person name="Robert V."/>
            <person name="Roehrig J."/>
            <person name="Ruller R."/>
            <person name="Salamov A."/>
            <person name="Salih N.S."/>
            <person name="Samson R.A."/>
            <person name="Sandor E."/>
            <person name="Sanguinetti M."/>
            <person name="Schuetze T."/>
            <person name="Sepcic K."/>
            <person name="Shelest E."/>
            <person name="Sherlock G."/>
            <person name="Sophianopoulou V."/>
            <person name="Squina F.M."/>
            <person name="Sun H."/>
            <person name="Susca A."/>
            <person name="Todd R.B."/>
            <person name="Tsang A."/>
            <person name="Unkles S.E."/>
            <person name="van de Wiele N."/>
            <person name="van Rossen-Uffink D."/>
            <person name="Oliveira J.V."/>
            <person name="Vesth T.C."/>
            <person name="Visser J."/>
            <person name="Yu J.-H."/>
            <person name="Zhou M."/>
            <person name="Andersen M.R."/>
            <person name="Archer D.B."/>
            <person name="Baker S.E."/>
            <person name="Benoit I."/>
            <person name="Brakhage A.A."/>
            <person name="Braus G.H."/>
            <person name="Fischer R."/>
            <person name="Frisvad J.C."/>
            <person name="Goldman G.H."/>
            <person name="Houbraken J."/>
            <person name="Oakley B."/>
            <person name="Pocsi I."/>
            <person name="Scazzocchio C."/>
            <person name="Seiboth B."/>
            <person name="vanKuyk P.A."/>
            <person name="Wortman J."/>
            <person name="Dyer P.S."/>
            <person name="Grigoriev I.V."/>
        </authorList>
    </citation>
    <scope>NUCLEOTIDE SEQUENCE [LARGE SCALE GENOMIC DNA]</scope>
    <source>
        <strain evidence="3">CBS 516.65</strain>
    </source>
</reference>
<organism evidence="2 3">
    <name type="scientific">Aspergillus glaucus CBS 516.65</name>
    <dbReference type="NCBI Taxonomy" id="1160497"/>
    <lineage>
        <taxon>Eukaryota</taxon>
        <taxon>Fungi</taxon>
        <taxon>Dikarya</taxon>
        <taxon>Ascomycota</taxon>
        <taxon>Pezizomycotina</taxon>
        <taxon>Eurotiomycetes</taxon>
        <taxon>Eurotiomycetidae</taxon>
        <taxon>Eurotiales</taxon>
        <taxon>Aspergillaceae</taxon>
        <taxon>Aspergillus</taxon>
        <taxon>Aspergillus subgen. Aspergillus</taxon>
    </lineage>
</organism>
<dbReference type="GeneID" id="34458056"/>
<keyword evidence="1" id="KW-0812">Transmembrane</keyword>
<gene>
    <name evidence="2" type="ORF">ASPGLDRAFT_1434737</name>
</gene>
<proteinExistence type="predicted"/>
<evidence type="ECO:0000256" key="1">
    <source>
        <dbReference type="SAM" id="Phobius"/>
    </source>
</evidence>
<sequence>MDQMTSLDSRSGWFNALCLLSFIRIGSRETKIWCGFLLHFHLQTGLVMVIFLSRRWFSFIVFPAQCSYISGGYLSFFFFFFFFFFLSSVAFMLMSTCWVQKEVVSFLLPFPSISF</sequence>
<keyword evidence="1" id="KW-0472">Membrane</keyword>
<keyword evidence="1" id="KW-1133">Transmembrane helix</keyword>
<feature type="transmembrane region" description="Helical" evidence="1">
    <location>
        <begin position="73"/>
        <end position="93"/>
    </location>
</feature>
<keyword evidence="3" id="KW-1185">Reference proteome</keyword>
<accession>A0A1L9VMT7</accession>
<evidence type="ECO:0000313" key="3">
    <source>
        <dbReference type="Proteomes" id="UP000184300"/>
    </source>
</evidence>